<dbReference type="EMBL" id="BMNC01000006">
    <property type="protein sequence ID" value="GGN03802.1"/>
    <property type="molecule type" value="Genomic_DNA"/>
</dbReference>
<organism evidence="1 2">
    <name type="scientific">Lentzea pudingi</name>
    <dbReference type="NCBI Taxonomy" id="1789439"/>
    <lineage>
        <taxon>Bacteria</taxon>
        <taxon>Bacillati</taxon>
        <taxon>Actinomycetota</taxon>
        <taxon>Actinomycetes</taxon>
        <taxon>Pseudonocardiales</taxon>
        <taxon>Pseudonocardiaceae</taxon>
        <taxon>Lentzea</taxon>
    </lineage>
</organism>
<dbReference type="RefSeq" id="WP_189157080.1">
    <property type="nucleotide sequence ID" value="NZ_BMNC01000006.1"/>
</dbReference>
<protein>
    <recommendedName>
        <fullName evidence="3">IrrE N-terminal-like domain-containing protein</fullName>
    </recommendedName>
</protein>
<gene>
    <name evidence="1" type="ORF">GCM10011609_48660</name>
</gene>
<reference evidence="2" key="1">
    <citation type="journal article" date="2019" name="Int. J. Syst. Evol. Microbiol.">
        <title>The Global Catalogue of Microorganisms (GCM) 10K type strain sequencing project: providing services to taxonomists for standard genome sequencing and annotation.</title>
        <authorList>
            <consortium name="The Broad Institute Genomics Platform"/>
            <consortium name="The Broad Institute Genome Sequencing Center for Infectious Disease"/>
            <person name="Wu L."/>
            <person name="Ma J."/>
        </authorList>
    </citation>
    <scope>NUCLEOTIDE SEQUENCE [LARGE SCALE GENOMIC DNA]</scope>
    <source>
        <strain evidence="2">CGMCC 4.7319</strain>
    </source>
</reference>
<accession>A0ABQ2ICZ1</accession>
<proteinExistence type="predicted"/>
<comment type="caution">
    <text evidence="1">The sequence shown here is derived from an EMBL/GenBank/DDBJ whole genome shotgun (WGS) entry which is preliminary data.</text>
</comment>
<evidence type="ECO:0000313" key="1">
    <source>
        <dbReference type="EMBL" id="GGN03802.1"/>
    </source>
</evidence>
<dbReference type="Proteomes" id="UP000597656">
    <property type="component" value="Unassembled WGS sequence"/>
</dbReference>
<evidence type="ECO:0000313" key="2">
    <source>
        <dbReference type="Proteomes" id="UP000597656"/>
    </source>
</evidence>
<evidence type="ECO:0008006" key="3">
    <source>
        <dbReference type="Google" id="ProtNLM"/>
    </source>
</evidence>
<sequence length="169" mass="18901">MDLARVRKRCEEEIQRLRIGTPLDVAALCERLAEQRGRPLHLLALTSRTSNPSGLWVAAKKADYIFYDESVGEAHRAHIVLHEIGHMVFEHAGVAELDDLTARLLAPNLDPKVVRQLLCRDSYGNEHEQEAELFATLVLMRAGFEVVGTVTPDVEEDPALARLREVLSA</sequence>
<name>A0ABQ2ICZ1_9PSEU</name>
<keyword evidence="2" id="KW-1185">Reference proteome</keyword>